<evidence type="ECO:0000313" key="1">
    <source>
        <dbReference type="EMBL" id="SFL09117.1"/>
    </source>
</evidence>
<dbReference type="EMBL" id="FOSL01000030">
    <property type="protein sequence ID" value="SFL09117.1"/>
    <property type="molecule type" value="Genomic_DNA"/>
</dbReference>
<dbReference type="RefSeq" id="WP_280178029.1">
    <property type="nucleotide sequence ID" value="NZ_BSPE01000044.1"/>
</dbReference>
<reference evidence="1 2" key="1">
    <citation type="submission" date="2016-10" db="EMBL/GenBank/DDBJ databases">
        <authorList>
            <person name="Varghese N."/>
            <person name="Submissions S."/>
        </authorList>
    </citation>
    <scope>NUCLEOTIDE SEQUENCE [LARGE SCALE GENOMIC DNA]</scope>
    <source>
        <strain evidence="1 2">DSM 21822</strain>
    </source>
</reference>
<evidence type="ECO:0000313" key="2">
    <source>
        <dbReference type="Proteomes" id="UP000323300"/>
    </source>
</evidence>
<dbReference type="AlphaFoldDB" id="A0A1I4EX68"/>
<name>A0A1I4EX68_9HYPH</name>
<gene>
    <name evidence="1" type="ORF">SAMN04488498_13044</name>
</gene>
<protein>
    <submittedName>
        <fullName evidence="1">Uncharacterized protein</fullName>
    </submittedName>
</protein>
<organism evidence="1 2">
    <name type="scientific">Neomesorhizobium albiziae</name>
    <dbReference type="NCBI Taxonomy" id="335020"/>
    <lineage>
        <taxon>Bacteria</taxon>
        <taxon>Pseudomonadati</taxon>
        <taxon>Pseudomonadota</taxon>
        <taxon>Alphaproteobacteria</taxon>
        <taxon>Hyphomicrobiales</taxon>
        <taxon>Phyllobacteriaceae</taxon>
        <taxon>Neomesorhizobium</taxon>
    </lineage>
</organism>
<dbReference type="Proteomes" id="UP000323300">
    <property type="component" value="Unassembled WGS sequence"/>
</dbReference>
<keyword evidence="2" id="KW-1185">Reference proteome</keyword>
<accession>A0A1I4EX68</accession>
<proteinExistence type="predicted"/>
<sequence>MIDTRNSLLLTKVAEGNNDESRAPQRVLGSASTRLAIRWS</sequence>